<organism evidence="2 3">
    <name type="scientific">Rivihabitans pingtungensis</name>
    <dbReference type="NCBI Taxonomy" id="1054498"/>
    <lineage>
        <taxon>Bacteria</taxon>
        <taxon>Pseudomonadati</taxon>
        <taxon>Pseudomonadota</taxon>
        <taxon>Betaproteobacteria</taxon>
        <taxon>Neisseriales</taxon>
        <taxon>Aquaspirillaceae</taxon>
        <taxon>Rivihabitans</taxon>
    </lineage>
</organism>
<dbReference type="Pfam" id="PF03929">
    <property type="entry name" value="PepSY_TM"/>
    <property type="match status" value="1"/>
</dbReference>
<gene>
    <name evidence="2" type="ORF">DFR34_12720</name>
</gene>
<keyword evidence="3" id="KW-1185">Reference proteome</keyword>
<proteinExistence type="predicted"/>
<dbReference type="AlphaFoldDB" id="A0A318KI55"/>
<dbReference type="EMBL" id="QJKI01000027">
    <property type="protein sequence ID" value="PXX75167.1"/>
    <property type="molecule type" value="Genomic_DNA"/>
</dbReference>
<keyword evidence="1" id="KW-1133">Transmembrane helix</keyword>
<protein>
    <submittedName>
        <fullName evidence="2">PepSY-associated transmembrane protein</fullName>
    </submittedName>
</protein>
<keyword evidence="1 2" id="KW-0812">Transmembrane</keyword>
<dbReference type="PANTHER" id="PTHR34219:SF6">
    <property type="entry name" value="BLR3280 PROTEIN"/>
    <property type="match status" value="1"/>
</dbReference>
<feature type="transmembrane region" description="Helical" evidence="1">
    <location>
        <begin position="469"/>
        <end position="494"/>
    </location>
</feature>
<accession>A0A318KI55</accession>
<evidence type="ECO:0000313" key="3">
    <source>
        <dbReference type="Proteomes" id="UP000247555"/>
    </source>
</evidence>
<feature type="transmembrane region" description="Helical" evidence="1">
    <location>
        <begin position="262"/>
        <end position="284"/>
    </location>
</feature>
<name>A0A318KI55_9NEIS</name>
<keyword evidence="1" id="KW-0472">Membrane</keyword>
<dbReference type="RefSeq" id="WP_146215166.1">
    <property type="nucleotide sequence ID" value="NZ_QJKI01000027.1"/>
</dbReference>
<evidence type="ECO:0000256" key="1">
    <source>
        <dbReference type="SAM" id="Phobius"/>
    </source>
</evidence>
<feature type="transmembrane region" description="Helical" evidence="1">
    <location>
        <begin position="12"/>
        <end position="33"/>
    </location>
</feature>
<dbReference type="InterPro" id="IPR005625">
    <property type="entry name" value="PepSY-ass_TM"/>
</dbReference>
<dbReference type="PANTHER" id="PTHR34219">
    <property type="entry name" value="IRON-REGULATED INNER MEMBRANE PROTEIN-RELATED"/>
    <property type="match status" value="1"/>
</dbReference>
<dbReference type="OrthoDB" id="9760788at2"/>
<dbReference type="Proteomes" id="UP000247555">
    <property type="component" value="Unassembled WGS sequence"/>
</dbReference>
<feature type="transmembrane region" description="Helical" evidence="1">
    <location>
        <begin position="214"/>
        <end position="234"/>
    </location>
</feature>
<reference evidence="2 3" key="1">
    <citation type="submission" date="2018-05" db="EMBL/GenBank/DDBJ databases">
        <title>Genomic Encyclopedia of Type Strains, Phase IV (KMG-IV): sequencing the most valuable type-strain genomes for metagenomic binning, comparative biology and taxonomic classification.</title>
        <authorList>
            <person name="Goeker M."/>
        </authorList>
    </citation>
    <scope>NUCLEOTIDE SEQUENCE [LARGE SCALE GENOMIC DNA]</scope>
    <source>
        <strain evidence="2 3">DSM 29661</strain>
    </source>
</reference>
<sequence>MKRTLFILHRWLGIALGLFMLIWFFSGLVMVYAGASRVDSHTRLAHSQALPESAPPLSAGQAWRRAWPQRADEAPAEARLMMQAGEPMWLLIDLAGQRHMLSAVDGRRVSTDAARAVRLAQDWAGAAGRAATPSFIETVRADAGTRMMNFDPFRPLHRVALNDADGSQLHISAKTGEVVRVTTTISRTLTWLGSWLHFFRPLDDIGLGEQRKDILTWSAFAACFAVLTGLWVGWQRWRPGWFGQRRYGSGQVHPYRERWPRWHFWLGLTGGGWAMLWIFSGFLANNPWHLFSHAGIRPAELARYHGGGLPAGALDWRAPLATPSVELHWRRLGEHAVLLAHQADGRVSRLSEFGAPQAVNADRPTFSADELARAALRLYPGAQVTQSDWLSEGDAYYYPRPRGDDALDKPFPVLRLQLDDASASWLYLDPATGQLLKRVDRSRRAYRWLFNALHSWDVPVLRSRPLWDGWMIIASVLGIGLGVTSLVVGGKRLARTLTPRTRRRQPS</sequence>
<evidence type="ECO:0000313" key="2">
    <source>
        <dbReference type="EMBL" id="PXX75167.1"/>
    </source>
</evidence>
<comment type="caution">
    <text evidence="2">The sequence shown here is derived from an EMBL/GenBank/DDBJ whole genome shotgun (WGS) entry which is preliminary data.</text>
</comment>